<evidence type="ECO:0000256" key="4">
    <source>
        <dbReference type="SAM" id="Coils"/>
    </source>
</evidence>
<feature type="compositionally biased region" description="Basic and acidic residues" evidence="5">
    <location>
        <begin position="607"/>
        <end position="617"/>
    </location>
</feature>
<evidence type="ECO:0000256" key="1">
    <source>
        <dbReference type="ARBA" id="ARBA00010871"/>
    </source>
</evidence>
<sequence>MSTRPVVLHLCGSAASDYYEGVSVVYATGCLQEIAEHGTYTNVACIVHLDGSWSFPSNMSEEARSSAEHMSMDQAVLKIKELNPSAVVPHMFCLPGMTAFRGLCDVMNIPLVGNPAAAMALSTNKWQTRAVVASHGVKVPEAEIVSKGEVPKMQPPFLIKPCNEDNSQGISLVRELSALQSALDNAFQFDHEALVERYVPLGRELRVAVWETDDKTLELLPCIEYFLSEEDPIRTAAHKLVTDHSGKPVGFAPVCRKCPADIDETLLEKLRDLATRSHKALGCRDYSIYDVRVDPQGEPYFIEASLYCSFAPKSVVVLMAAQAGQDQRSVFEMLVNRAINRKKAAGTKTIGMKGLHEQVDVHNVSRTAAIHGLSIDFPSACASEAKLEYHGGGAKMVSDLPHASAARAAAQFSDFQGDVRRGGSHLRPDATRLYITIVTPRCAVTEPQFTGLSFIGDLRKGAFAPCSAFSQLVNAICVSTWYVMVGLSTRAAPSKRLAAAVSLAAGRFSQSDLHRALSIKVGLGLGAPGMLILCACVGAGDDNGACAGCRSIATTAKLNCSSACRQRKVRPSTSAFEGHLRVAADPHGVAAEWGIQNFLRARSSRTSLHEPNAEKGDASAGAAQTHRASATSFGISTERSERASLTVHQANRHKKAVDRNRKAIENRIHYFQKEEERIWRDLEEVRRQAAIIEEGRSRTIEKKLADQAIQQEKELSVQQNRARAAQNKSSVTDLRKQQQFEATREKHLAASAQREASQAIMQRKRLIELEEQRVNAERAMMIQLSQKESRARVAQDRIARQERVREYQELERQQAEMEVLEAESSLPDLEEQEMICLQRLQNSRMLTQSVLEELETRLGSRSSVTTLLRSKQRQQENMSMSSFPPAYAEEEEEGGGQNGSIGLSDGDHLAGDPALV</sequence>
<dbReference type="EMBL" id="CAJNNW010031286">
    <property type="protein sequence ID" value="CAE8706958.1"/>
    <property type="molecule type" value="Genomic_DNA"/>
</dbReference>
<feature type="region of interest" description="Disordered" evidence="5">
    <location>
        <begin position="606"/>
        <end position="657"/>
    </location>
</feature>
<dbReference type="Gene3D" id="3.30.1490.20">
    <property type="entry name" value="ATP-grasp fold, A domain"/>
    <property type="match status" value="1"/>
</dbReference>
<reference evidence="7" key="1">
    <citation type="submission" date="2021-02" db="EMBL/GenBank/DDBJ databases">
        <authorList>
            <person name="Dougan E. K."/>
            <person name="Rhodes N."/>
            <person name="Thang M."/>
            <person name="Chan C."/>
        </authorList>
    </citation>
    <scope>NUCLEOTIDE SEQUENCE</scope>
</reference>
<keyword evidence="3" id="KW-0547">Nucleotide-binding</keyword>
<dbReference type="InterPro" id="IPR011761">
    <property type="entry name" value="ATP-grasp"/>
</dbReference>
<dbReference type="GO" id="GO:0046872">
    <property type="term" value="F:metal ion binding"/>
    <property type="evidence" value="ECO:0007669"/>
    <property type="project" value="InterPro"/>
</dbReference>
<dbReference type="InterPro" id="IPR011095">
    <property type="entry name" value="Dala_Dala_lig_C"/>
</dbReference>
<dbReference type="Gene3D" id="3.30.470.20">
    <property type="entry name" value="ATP-grasp fold, B domain"/>
    <property type="match status" value="1"/>
</dbReference>
<name>A0A813KPK5_POLGL</name>
<feature type="compositionally biased region" description="Polar residues" evidence="5">
    <location>
        <begin position="861"/>
        <end position="882"/>
    </location>
</feature>
<evidence type="ECO:0000256" key="2">
    <source>
        <dbReference type="ARBA" id="ARBA00022598"/>
    </source>
</evidence>
<keyword evidence="3" id="KW-0067">ATP-binding</keyword>
<feature type="coiled-coil region" evidence="4">
    <location>
        <begin position="759"/>
        <end position="857"/>
    </location>
</feature>
<feature type="domain" description="ATP-grasp" evidence="6">
    <location>
        <begin position="129"/>
        <end position="336"/>
    </location>
</feature>
<gene>
    <name evidence="7" type="ORF">PGLA2088_LOCUS34336</name>
</gene>
<dbReference type="PANTHER" id="PTHR23132">
    <property type="entry name" value="D-ALANINE--D-ALANINE LIGASE"/>
    <property type="match status" value="1"/>
</dbReference>
<organism evidence="7 8">
    <name type="scientific">Polarella glacialis</name>
    <name type="common">Dinoflagellate</name>
    <dbReference type="NCBI Taxonomy" id="89957"/>
    <lineage>
        <taxon>Eukaryota</taxon>
        <taxon>Sar</taxon>
        <taxon>Alveolata</taxon>
        <taxon>Dinophyceae</taxon>
        <taxon>Suessiales</taxon>
        <taxon>Suessiaceae</taxon>
        <taxon>Polarella</taxon>
    </lineage>
</organism>
<dbReference type="InterPro" id="IPR013815">
    <property type="entry name" value="ATP_grasp_subdomain_1"/>
</dbReference>
<evidence type="ECO:0000313" key="7">
    <source>
        <dbReference type="EMBL" id="CAE8706958.1"/>
    </source>
</evidence>
<dbReference type="GO" id="GO:0008716">
    <property type="term" value="F:D-alanine-D-alanine ligase activity"/>
    <property type="evidence" value="ECO:0007669"/>
    <property type="project" value="InterPro"/>
</dbReference>
<dbReference type="SUPFAM" id="SSF56059">
    <property type="entry name" value="Glutathione synthetase ATP-binding domain-like"/>
    <property type="match status" value="1"/>
</dbReference>
<feature type="region of interest" description="Disordered" evidence="5">
    <location>
        <begin position="861"/>
        <end position="916"/>
    </location>
</feature>
<dbReference type="Proteomes" id="UP000626109">
    <property type="component" value="Unassembled WGS sequence"/>
</dbReference>
<dbReference type="AlphaFoldDB" id="A0A813KPK5"/>
<dbReference type="GO" id="GO:0005524">
    <property type="term" value="F:ATP binding"/>
    <property type="evidence" value="ECO:0007669"/>
    <property type="project" value="UniProtKB-UniRule"/>
</dbReference>
<accession>A0A813KPK5</accession>
<keyword evidence="4" id="KW-0175">Coiled coil</keyword>
<comment type="similarity">
    <text evidence="1">Belongs to the D-alanine--D-alanine ligase family.</text>
</comment>
<proteinExistence type="inferred from homology"/>
<dbReference type="PANTHER" id="PTHR23132:SF23">
    <property type="entry name" value="D-ALANINE--D-ALANINE LIGASE B"/>
    <property type="match status" value="1"/>
</dbReference>
<keyword evidence="2" id="KW-0436">Ligase</keyword>
<dbReference type="PROSITE" id="PS50975">
    <property type="entry name" value="ATP_GRASP"/>
    <property type="match status" value="1"/>
</dbReference>
<evidence type="ECO:0000256" key="5">
    <source>
        <dbReference type="SAM" id="MobiDB-lite"/>
    </source>
</evidence>
<evidence type="ECO:0000256" key="3">
    <source>
        <dbReference type="PROSITE-ProRule" id="PRU00409"/>
    </source>
</evidence>
<comment type="caution">
    <text evidence="7">The sequence shown here is derived from an EMBL/GenBank/DDBJ whole genome shotgun (WGS) entry which is preliminary data.</text>
</comment>
<evidence type="ECO:0000259" key="6">
    <source>
        <dbReference type="PROSITE" id="PS50975"/>
    </source>
</evidence>
<dbReference type="Pfam" id="PF07478">
    <property type="entry name" value="Dala_Dala_lig_C"/>
    <property type="match status" value="1"/>
</dbReference>
<protein>
    <recommendedName>
        <fullName evidence="6">ATP-grasp domain-containing protein</fullName>
    </recommendedName>
</protein>
<evidence type="ECO:0000313" key="8">
    <source>
        <dbReference type="Proteomes" id="UP000626109"/>
    </source>
</evidence>
<dbReference type="Gene3D" id="3.40.50.20">
    <property type="match status" value="1"/>
</dbReference>
<feature type="compositionally biased region" description="Polar residues" evidence="5">
    <location>
        <begin position="626"/>
        <end position="637"/>
    </location>
</feature>